<feature type="domain" description="Type II secretion system protein GspE N-terminal" evidence="5">
    <location>
        <begin position="61"/>
        <end position="146"/>
    </location>
</feature>
<evidence type="ECO:0000313" key="7">
    <source>
        <dbReference type="Proteomes" id="UP000034307"/>
    </source>
</evidence>
<proteinExistence type="inferred from homology"/>
<evidence type="ECO:0000259" key="4">
    <source>
        <dbReference type="Pfam" id="PF00437"/>
    </source>
</evidence>
<comment type="caution">
    <text evidence="6">The sequence shown here is derived from an EMBL/GenBank/DDBJ whole genome shotgun (WGS) entry which is preliminary data.</text>
</comment>
<dbReference type="SUPFAM" id="SSF160246">
    <property type="entry name" value="EspE N-terminal domain-like"/>
    <property type="match status" value="1"/>
</dbReference>
<dbReference type="Gene3D" id="3.30.300.160">
    <property type="entry name" value="Type II secretion system, protein E, N-terminal domain"/>
    <property type="match status" value="1"/>
</dbReference>
<dbReference type="AlphaFoldDB" id="A0A0G1RLZ7"/>
<evidence type="ECO:0000259" key="5">
    <source>
        <dbReference type="Pfam" id="PF05157"/>
    </source>
</evidence>
<dbReference type="InterPro" id="IPR037257">
    <property type="entry name" value="T2SS_E_N_sf"/>
</dbReference>
<accession>A0A0G1RLZ7</accession>
<dbReference type="InterPro" id="IPR007831">
    <property type="entry name" value="T2SS_GspE_N"/>
</dbReference>
<dbReference type="GO" id="GO:0005886">
    <property type="term" value="C:plasma membrane"/>
    <property type="evidence" value="ECO:0007669"/>
    <property type="project" value="TreeGrafter"/>
</dbReference>
<sequence>MAILPDDQLMNLVVKAKLLDAKKAAEILEYARNSNIGLDDALLEKGAVTDEQLGQALAANFKLPFVNLSKLDIPEEVFNVIPDRVTRRQKIVVFARDAGGVKVAVADPATSRPVLEMVAKKTGQKVLPHLATLRDIQIALRVYQGDVQKLVDNLLAEDIGRTAEAVLEDPPVARIVDAIIETAYQNRASDIHIEPEESGCLVRYRIDGVLQDVLHVPKRLHDRLMTRIKVLSSLRTDEHMAAQDGKMRVKLEEEHLDIRVSILPIADGEKAVLRLLSSRSRQYTLHDLGMSEADLAKLTRAFTKSYGAILCTGPTGSGKTTTIYAILKIINSREKNITTIEDPVEYRIRGANQIQVNPKTNLTFASGLRSILRQDPNVIFVGEIRDGETAGIAVNAALTGHLVLSTLHTNDAATAIPRLIDMKVEPFLVASTVSVILAQRLVRQICPACKYEMEITAEEVTKSFPPEVVKENWGAKNKYPVFKGKGCKICRLSGYSGRVGLFEVLEVTAEIRKLITQKADADVIAKAATKEGMKTILGDGFAKIAAGVTTVEEVLRVTKSELV</sequence>
<dbReference type="STRING" id="1618358.UX80_C0003G0024"/>
<dbReference type="Pfam" id="PF05157">
    <property type="entry name" value="MshEN"/>
    <property type="match status" value="1"/>
</dbReference>
<dbReference type="SUPFAM" id="SSF52540">
    <property type="entry name" value="P-loop containing nucleoside triphosphate hydrolases"/>
    <property type="match status" value="1"/>
</dbReference>
<dbReference type="Gene3D" id="3.40.50.300">
    <property type="entry name" value="P-loop containing nucleotide triphosphate hydrolases"/>
    <property type="match status" value="1"/>
</dbReference>
<feature type="domain" description="Bacterial type II secretion system protein E" evidence="4">
    <location>
        <begin position="168"/>
        <end position="556"/>
    </location>
</feature>
<name>A0A0G1RLZ7_9BACT</name>
<dbReference type="Pfam" id="PF00437">
    <property type="entry name" value="T2SSE"/>
    <property type="match status" value="1"/>
</dbReference>
<evidence type="ECO:0000256" key="1">
    <source>
        <dbReference type="ARBA" id="ARBA00006611"/>
    </source>
</evidence>
<reference evidence="6 7" key="1">
    <citation type="journal article" date="2015" name="Nature">
        <title>rRNA introns, odd ribosomes, and small enigmatic genomes across a large radiation of phyla.</title>
        <authorList>
            <person name="Brown C.T."/>
            <person name="Hug L.A."/>
            <person name="Thomas B.C."/>
            <person name="Sharon I."/>
            <person name="Castelle C.J."/>
            <person name="Singh A."/>
            <person name="Wilkins M.J."/>
            <person name="Williams K.H."/>
            <person name="Banfield J.F."/>
        </authorList>
    </citation>
    <scope>NUCLEOTIDE SEQUENCE [LARGE SCALE GENOMIC DNA]</scope>
</reference>
<dbReference type="Gene3D" id="3.30.450.90">
    <property type="match status" value="1"/>
</dbReference>
<keyword evidence="2" id="KW-0547">Nucleotide-binding</keyword>
<dbReference type="GO" id="GO:0005524">
    <property type="term" value="F:ATP binding"/>
    <property type="evidence" value="ECO:0007669"/>
    <property type="project" value="UniProtKB-KW"/>
</dbReference>
<organism evidence="6 7">
    <name type="scientific">Candidatus Amesbacteria bacterium GW2011_GWA2_47_11b</name>
    <dbReference type="NCBI Taxonomy" id="1618358"/>
    <lineage>
        <taxon>Bacteria</taxon>
        <taxon>Candidatus Amesiibacteriota</taxon>
    </lineage>
</organism>
<dbReference type="EMBL" id="LCNO01000003">
    <property type="protein sequence ID" value="KKU58369.1"/>
    <property type="molecule type" value="Genomic_DNA"/>
</dbReference>
<evidence type="ECO:0000313" key="6">
    <source>
        <dbReference type="EMBL" id="KKU58369.1"/>
    </source>
</evidence>
<dbReference type="InterPro" id="IPR027417">
    <property type="entry name" value="P-loop_NTPase"/>
</dbReference>
<dbReference type="GO" id="GO:0016887">
    <property type="term" value="F:ATP hydrolysis activity"/>
    <property type="evidence" value="ECO:0007669"/>
    <property type="project" value="TreeGrafter"/>
</dbReference>
<keyword evidence="3" id="KW-0067">ATP-binding</keyword>
<evidence type="ECO:0000256" key="3">
    <source>
        <dbReference type="ARBA" id="ARBA00022840"/>
    </source>
</evidence>
<dbReference type="PANTHER" id="PTHR30258">
    <property type="entry name" value="TYPE II SECRETION SYSTEM PROTEIN GSPE-RELATED"/>
    <property type="match status" value="1"/>
</dbReference>
<dbReference type="FunFam" id="3.40.50.300:FF:000398">
    <property type="entry name" value="Type IV pilus assembly ATPase PilB"/>
    <property type="match status" value="1"/>
</dbReference>
<gene>
    <name evidence="6" type="ORF">UX80_C0003G0024</name>
</gene>
<evidence type="ECO:0000256" key="2">
    <source>
        <dbReference type="ARBA" id="ARBA00022741"/>
    </source>
</evidence>
<dbReference type="InterPro" id="IPR001482">
    <property type="entry name" value="T2SS/T4SS_dom"/>
</dbReference>
<comment type="similarity">
    <text evidence="1">Belongs to the GSP E family.</text>
</comment>
<dbReference type="PATRIC" id="fig|1618358.3.peg.163"/>
<dbReference type="PANTHER" id="PTHR30258:SF2">
    <property type="entry name" value="COMG OPERON PROTEIN 1"/>
    <property type="match status" value="1"/>
</dbReference>
<protein>
    <submittedName>
        <fullName evidence="6">Type II secretion system protein E (GspE)</fullName>
    </submittedName>
</protein>
<dbReference type="Proteomes" id="UP000034307">
    <property type="component" value="Unassembled WGS sequence"/>
</dbReference>
<dbReference type="CDD" id="cd01129">
    <property type="entry name" value="PulE-GspE-like"/>
    <property type="match status" value="1"/>
</dbReference>